<proteinExistence type="predicted"/>
<dbReference type="Proteomes" id="UP001295794">
    <property type="component" value="Unassembled WGS sequence"/>
</dbReference>
<accession>A0AAD2K8W9</accession>
<gene>
    <name evidence="1" type="ORF">MYCIT1_LOCUS35015</name>
</gene>
<sequence>MAFFTLRTKHRGGGQDRDILETIWHPFPVLRISRPETMYQSGVTLSVPYRSRVATTAIDQ</sequence>
<evidence type="ECO:0000313" key="2">
    <source>
        <dbReference type="Proteomes" id="UP001295794"/>
    </source>
</evidence>
<evidence type="ECO:0000313" key="1">
    <source>
        <dbReference type="EMBL" id="CAK5282894.1"/>
    </source>
</evidence>
<protein>
    <submittedName>
        <fullName evidence="1">Uncharacterized protein</fullName>
    </submittedName>
</protein>
<reference evidence="1" key="1">
    <citation type="submission" date="2023-11" db="EMBL/GenBank/DDBJ databases">
        <authorList>
            <person name="De Vega J J."/>
            <person name="De Vega J J."/>
        </authorList>
    </citation>
    <scope>NUCLEOTIDE SEQUENCE</scope>
</reference>
<dbReference type="AlphaFoldDB" id="A0AAD2K8W9"/>
<comment type="caution">
    <text evidence="1">The sequence shown here is derived from an EMBL/GenBank/DDBJ whole genome shotgun (WGS) entry which is preliminary data.</text>
</comment>
<organism evidence="1 2">
    <name type="scientific">Mycena citricolor</name>
    <dbReference type="NCBI Taxonomy" id="2018698"/>
    <lineage>
        <taxon>Eukaryota</taxon>
        <taxon>Fungi</taxon>
        <taxon>Dikarya</taxon>
        <taxon>Basidiomycota</taxon>
        <taxon>Agaricomycotina</taxon>
        <taxon>Agaricomycetes</taxon>
        <taxon>Agaricomycetidae</taxon>
        <taxon>Agaricales</taxon>
        <taxon>Marasmiineae</taxon>
        <taxon>Mycenaceae</taxon>
        <taxon>Mycena</taxon>
    </lineage>
</organism>
<keyword evidence="2" id="KW-1185">Reference proteome</keyword>
<name>A0AAD2K8W9_9AGAR</name>
<dbReference type="EMBL" id="CAVNYO010000463">
    <property type="protein sequence ID" value="CAK5282894.1"/>
    <property type="molecule type" value="Genomic_DNA"/>
</dbReference>